<evidence type="ECO:0000256" key="3">
    <source>
        <dbReference type="PIRNR" id="PIRNR033490"/>
    </source>
</evidence>
<comment type="similarity">
    <text evidence="1 3">Belongs to the PemK/MazF family.</text>
</comment>
<reference evidence="4 5" key="1">
    <citation type="submission" date="2018-07" db="EMBL/GenBank/DDBJ databases">
        <title>Genomic Encyclopedia of Type Strains, Phase IV (KMG-IV): sequencing the most valuable type-strain genomes for metagenomic binning, comparative biology and taxonomic classification.</title>
        <authorList>
            <person name="Goeker M."/>
        </authorList>
    </citation>
    <scope>NUCLEOTIDE SEQUENCE [LARGE SCALE GENOMIC DNA]</scope>
    <source>
        <strain evidence="4 5">DSM 27016</strain>
    </source>
</reference>
<keyword evidence="3" id="KW-0255">Endonuclease</keyword>
<name>A0A369BDX8_9FIRM</name>
<dbReference type="Proteomes" id="UP000253034">
    <property type="component" value="Unassembled WGS sequence"/>
</dbReference>
<gene>
    <name evidence="4" type="ORF">DFR58_10642</name>
</gene>
<dbReference type="AlphaFoldDB" id="A0A369BDX8"/>
<keyword evidence="2" id="KW-1277">Toxin-antitoxin system</keyword>
<evidence type="ECO:0000313" key="5">
    <source>
        <dbReference type="Proteomes" id="UP000253034"/>
    </source>
</evidence>
<evidence type="ECO:0000256" key="2">
    <source>
        <dbReference type="ARBA" id="ARBA00022649"/>
    </source>
</evidence>
<dbReference type="SUPFAM" id="SSF50118">
    <property type="entry name" value="Cell growth inhibitor/plasmid maintenance toxic component"/>
    <property type="match status" value="1"/>
</dbReference>
<dbReference type="InterPro" id="IPR003477">
    <property type="entry name" value="PemK-like"/>
</dbReference>
<accession>A0A369BDX8</accession>
<dbReference type="GO" id="GO:0016075">
    <property type="term" value="P:rRNA catabolic process"/>
    <property type="evidence" value="ECO:0007669"/>
    <property type="project" value="TreeGrafter"/>
</dbReference>
<organism evidence="4 5">
    <name type="scientific">Anaerobacterium chartisolvens</name>
    <dbReference type="NCBI Taxonomy" id="1297424"/>
    <lineage>
        <taxon>Bacteria</taxon>
        <taxon>Bacillati</taxon>
        <taxon>Bacillota</taxon>
        <taxon>Clostridia</taxon>
        <taxon>Eubacteriales</taxon>
        <taxon>Oscillospiraceae</taxon>
        <taxon>Anaerobacterium</taxon>
    </lineage>
</organism>
<dbReference type="Pfam" id="PF02452">
    <property type="entry name" value="PemK_toxin"/>
    <property type="match status" value="1"/>
</dbReference>
<dbReference type="EMBL" id="QPJT01000006">
    <property type="protein sequence ID" value="RCX17874.1"/>
    <property type="molecule type" value="Genomic_DNA"/>
</dbReference>
<dbReference type="EC" id="3.1.-.-" evidence="3"/>
<comment type="caution">
    <text evidence="4">The sequence shown here is derived from an EMBL/GenBank/DDBJ whole genome shotgun (WGS) entry which is preliminary data.</text>
</comment>
<dbReference type="RefSeq" id="WP_242987443.1">
    <property type="nucleotide sequence ID" value="NZ_QPJT01000006.1"/>
</dbReference>
<keyword evidence="5" id="KW-1185">Reference proteome</keyword>
<dbReference type="PIRSF" id="PIRSF033490">
    <property type="entry name" value="MazF"/>
    <property type="match status" value="1"/>
</dbReference>
<comment type="function">
    <text evidence="3">Toxic component of a type II toxin-antitoxin (TA) system.</text>
</comment>
<evidence type="ECO:0000313" key="4">
    <source>
        <dbReference type="EMBL" id="RCX17874.1"/>
    </source>
</evidence>
<proteinExistence type="inferred from homology"/>
<dbReference type="InterPro" id="IPR011067">
    <property type="entry name" value="Plasmid_toxin/cell-grow_inhib"/>
</dbReference>
<keyword evidence="3" id="KW-0378">Hydrolase</keyword>
<dbReference type="GO" id="GO:0004521">
    <property type="term" value="F:RNA endonuclease activity"/>
    <property type="evidence" value="ECO:0007669"/>
    <property type="project" value="TreeGrafter"/>
</dbReference>
<dbReference type="GO" id="GO:0003677">
    <property type="term" value="F:DNA binding"/>
    <property type="evidence" value="ECO:0007669"/>
    <property type="project" value="InterPro"/>
</dbReference>
<protein>
    <recommendedName>
        <fullName evidence="3">mRNA interferase</fullName>
        <ecNumber evidence="3">3.1.-.-</ecNumber>
    </recommendedName>
</protein>
<dbReference type="GO" id="GO:0006402">
    <property type="term" value="P:mRNA catabolic process"/>
    <property type="evidence" value="ECO:0007669"/>
    <property type="project" value="TreeGrafter"/>
</dbReference>
<dbReference type="Gene3D" id="2.30.30.110">
    <property type="match status" value="1"/>
</dbReference>
<dbReference type="GO" id="GO:0016787">
    <property type="term" value="F:hydrolase activity"/>
    <property type="evidence" value="ECO:0007669"/>
    <property type="project" value="UniProtKB-KW"/>
</dbReference>
<evidence type="ECO:0000256" key="1">
    <source>
        <dbReference type="ARBA" id="ARBA00007521"/>
    </source>
</evidence>
<keyword evidence="3" id="KW-0540">Nuclease</keyword>
<dbReference type="PANTHER" id="PTHR33988:SF1">
    <property type="entry name" value="ENDORIBONUCLEASE MAZF7-RELATED"/>
    <property type="match status" value="1"/>
</dbReference>
<sequence>MKRGEIWFVNLDPVIGNEQAGKRPVLVISVDAFNLGGSRMVVAVPFTKRDKKQPLHVLVKAQETGLTVDSFIKTEDIRGISKERLISKIGEVNESTISEVEIRLKRLLGLE</sequence>
<dbReference type="PANTHER" id="PTHR33988">
    <property type="entry name" value="ENDORIBONUCLEASE MAZF-RELATED"/>
    <property type="match status" value="1"/>
</dbReference>